<evidence type="ECO:0000313" key="3">
    <source>
        <dbReference type="EMBL" id="SEW32744.1"/>
    </source>
</evidence>
<reference evidence="4" key="1">
    <citation type="submission" date="2016-10" db="EMBL/GenBank/DDBJ databases">
        <authorList>
            <person name="Varghese N."/>
            <person name="Submissions S."/>
        </authorList>
    </citation>
    <scope>NUCLEOTIDE SEQUENCE [LARGE SCALE GENOMIC DNA]</scope>
    <source>
        <strain evidence="4">DSM 17724</strain>
    </source>
</reference>
<dbReference type="Gene3D" id="2.60.120.380">
    <property type="match status" value="1"/>
</dbReference>
<dbReference type="AlphaFoldDB" id="A0A1I0QZ61"/>
<evidence type="ECO:0000259" key="2">
    <source>
        <dbReference type="Pfam" id="PF18962"/>
    </source>
</evidence>
<organism evidence="3 4">
    <name type="scientific">Chryseobacterium wanjuense</name>
    <dbReference type="NCBI Taxonomy" id="356305"/>
    <lineage>
        <taxon>Bacteria</taxon>
        <taxon>Pseudomonadati</taxon>
        <taxon>Bacteroidota</taxon>
        <taxon>Flavobacteriia</taxon>
        <taxon>Flavobacteriales</taxon>
        <taxon>Weeksellaceae</taxon>
        <taxon>Chryseobacterium group</taxon>
        <taxon>Chryseobacterium</taxon>
    </lineage>
</organism>
<protein>
    <submittedName>
        <fullName evidence="3">Por secretion system C-terminal sorting domain-containing protein</fullName>
    </submittedName>
</protein>
<dbReference type="InterPro" id="IPR024079">
    <property type="entry name" value="MetalloPept_cat_dom_sf"/>
</dbReference>
<dbReference type="Pfam" id="PF18962">
    <property type="entry name" value="Por_Secre_tail"/>
    <property type="match status" value="1"/>
</dbReference>
<dbReference type="Proteomes" id="UP000199469">
    <property type="component" value="Unassembled WGS sequence"/>
</dbReference>
<dbReference type="OrthoDB" id="1491481at2"/>
<dbReference type="InterPro" id="IPR026444">
    <property type="entry name" value="Secre_tail"/>
</dbReference>
<keyword evidence="1" id="KW-0732">Signal</keyword>
<gene>
    <name evidence="3" type="ORF">SAMN05421841_2332</name>
</gene>
<dbReference type="RefSeq" id="WP_089792575.1">
    <property type="nucleotide sequence ID" value="NZ_FOIU01000001.1"/>
</dbReference>
<dbReference type="STRING" id="356305.SAMN05421841_2332"/>
<dbReference type="SUPFAM" id="SSF89260">
    <property type="entry name" value="Collagen-binding domain"/>
    <property type="match status" value="1"/>
</dbReference>
<dbReference type="NCBIfam" id="TIGR04183">
    <property type="entry name" value="Por_Secre_tail"/>
    <property type="match status" value="1"/>
</dbReference>
<dbReference type="Gene3D" id="3.40.390.10">
    <property type="entry name" value="Collagenase (Catalytic Domain)"/>
    <property type="match status" value="1"/>
</dbReference>
<dbReference type="SUPFAM" id="SSF55486">
    <property type="entry name" value="Metalloproteases ('zincins'), catalytic domain"/>
    <property type="match status" value="1"/>
</dbReference>
<dbReference type="Pfam" id="PF13582">
    <property type="entry name" value="Reprolysin_3"/>
    <property type="match status" value="1"/>
</dbReference>
<name>A0A1I0QZ61_9FLAO</name>
<dbReference type="EMBL" id="FOIU01000001">
    <property type="protein sequence ID" value="SEW32744.1"/>
    <property type="molecule type" value="Genomic_DNA"/>
</dbReference>
<dbReference type="GO" id="GO:0008237">
    <property type="term" value="F:metallopeptidase activity"/>
    <property type="evidence" value="ECO:0007669"/>
    <property type="project" value="InterPro"/>
</dbReference>
<feature type="domain" description="Secretion system C-terminal sorting" evidence="2">
    <location>
        <begin position="509"/>
        <end position="572"/>
    </location>
</feature>
<proteinExistence type="predicted"/>
<evidence type="ECO:0000256" key="1">
    <source>
        <dbReference type="ARBA" id="ARBA00022729"/>
    </source>
</evidence>
<keyword evidence="4" id="KW-1185">Reference proteome</keyword>
<sequence>MKKQLIFATWASLLICISVFSNFYAQEKQSYFLGSTAQFEQQLTSSVSEREARALSLAISEHETLNATVNYNKINNGSMHLEGEIQGDHPGSFSIVIKENKLNGNILLFKDKKAYTYYSDNGKAFVKETDINNLVCTDFSKSPSSYKSEKSSSRTTLADINNLQSFPGAAGCILLDFNGHYMPAGSGWNGGNPINAQPSGMTASAIEEAWEVVAEDYRPFSINVTTNESVYNSYPQNKRMRAVITTTTQYHTPGLSGVAFVNSFSNAYDNDTPCWVFTWGATMPGKFTGDVASHELGHTFGLGHDGINGGGYYAGHGNWAPIMGMSDRPVMQWSKGEYTGASNLENDLAIISGAANGVGYRADNAGGTYPTAVPLTIVGNQITPVKGVIERTGELDIFYFNTTGGNIEISIKAADRHSNLRPRIRLHGNTALPPILDYTAQSSNLGLPLTFNTNLPAGKYYIIIEGVGDGTANTGYTNYGSLGAYSIYGKTNSSLLSTKEIKENNAVKIFPNPVKDNLTIDLGSDNDTYEIELVNPVGQSLYKATTSEKTHKISVSEKPAGKYFIILKNTKTGLRKSYNIIKQ</sequence>
<accession>A0A1I0QZ61</accession>
<evidence type="ECO:0000313" key="4">
    <source>
        <dbReference type="Proteomes" id="UP000199469"/>
    </source>
</evidence>